<keyword evidence="1" id="KW-0732">Signal</keyword>
<proteinExistence type="predicted"/>
<evidence type="ECO:0000313" key="3">
    <source>
        <dbReference type="Proteomes" id="UP000007820"/>
    </source>
</evidence>
<dbReference type="SUPFAM" id="SSF101478">
    <property type="entry name" value="ADP-ribosylglycohydrolase"/>
    <property type="match status" value="1"/>
</dbReference>
<gene>
    <name evidence="2" type="ORF">HMPREF9136_2109</name>
</gene>
<name>F9D5I1_PREDD</name>
<feature type="chain" id="PRO_5003387273" description="ADP-ribosylglycohydrolase" evidence="1">
    <location>
        <begin position="23"/>
        <end position="542"/>
    </location>
</feature>
<evidence type="ECO:0008006" key="4">
    <source>
        <dbReference type="Google" id="ProtNLM"/>
    </source>
</evidence>
<dbReference type="InterPro" id="IPR036705">
    <property type="entry name" value="Ribosyl_crysJ1_sf"/>
</dbReference>
<evidence type="ECO:0000256" key="1">
    <source>
        <dbReference type="SAM" id="SignalP"/>
    </source>
</evidence>
<comment type="caution">
    <text evidence="2">The sequence shown here is derived from an EMBL/GenBank/DDBJ whole genome shotgun (WGS) entry which is preliminary data.</text>
</comment>
<dbReference type="AlphaFoldDB" id="F9D5I1"/>
<organism evidence="2 3">
    <name type="scientific">Prevotella dentalis (strain ATCC 49559 / DSM 3688 / JCM 13448 / NCTC 12043 / ES 2772)</name>
    <name type="common">Mitsuokella dentalis</name>
    <dbReference type="NCBI Taxonomy" id="908937"/>
    <lineage>
        <taxon>Bacteria</taxon>
        <taxon>Pseudomonadati</taxon>
        <taxon>Bacteroidota</taxon>
        <taxon>Bacteroidia</taxon>
        <taxon>Bacteroidales</taxon>
        <taxon>Prevotellaceae</taxon>
        <taxon>Prevotella</taxon>
    </lineage>
</organism>
<dbReference type="STRING" id="908937.Prede_1934"/>
<reference evidence="2 3" key="1">
    <citation type="submission" date="2011-04" db="EMBL/GenBank/DDBJ databases">
        <authorList>
            <person name="Muzny D."/>
            <person name="Qin X."/>
            <person name="Deng J."/>
            <person name="Jiang H."/>
            <person name="Liu Y."/>
            <person name="Qu J."/>
            <person name="Song X.-Z."/>
            <person name="Zhang L."/>
            <person name="Thornton R."/>
            <person name="Coyle M."/>
            <person name="Francisco L."/>
            <person name="Jackson L."/>
            <person name="Javaid M."/>
            <person name="Korchina V."/>
            <person name="Kovar C."/>
            <person name="Mata R."/>
            <person name="Mathew T."/>
            <person name="Ngo R."/>
            <person name="Nguyen L."/>
            <person name="Nguyen N."/>
            <person name="Okwuonu G."/>
            <person name="Ongeri F."/>
            <person name="Pham C."/>
            <person name="Simmons D."/>
            <person name="Wilczek-Boney K."/>
            <person name="Hale W."/>
            <person name="Jakkamsetti A."/>
            <person name="Pham P."/>
            <person name="Ruth R."/>
            <person name="San Lucas F."/>
            <person name="Warren J."/>
            <person name="Zhang J."/>
            <person name="Zhao Z."/>
            <person name="Zhou C."/>
            <person name="Zhu D."/>
            <person name="Lee S."/>
            <person name="Bess C."/>
            <person name="Blankenburg K."/>
            <person name="Forbes L."/>
            <person name="Fu Q."/>
            <person name="Gubbala S."/>
            <person name="Hirani K."/>
            <person name="Jayaseelan J.C."/>
            <person name="Lara F."/>
            <person name="Munidasa M."/>
            <person name="Palculict T."/>
            <person name="Patil S."/>
            <person name="Pu L.-L."/>
            <person name="Saada N."/>
            <person name="Tang L."/>
            <person name="Weissenberger G."/>
            <person name="Zhu Y."/>
            <person name="Hemphill L."/>
            <person name="Shang Y."/>
            <person name="Youmans B."/>
            <person name="Ayvaz T."/>
            <person name="Ross M."/>
            <person name="Santibanez J."/>
            <person name="Aqrawi P."/>
            <person name="Gross S."/>
            <person name="Joshi V."/>
            <person name="Fowler G."/>
            <person name="Nazareth L."/>
            <person name="Reid J."/>
            <person name="Worley K."/>
            <person name="Petrosino J."/>
            <person name="Highlander S."/>
            <person name="Gibbs R."/>
        </authorList>
    </citation>
    <scope>NUCLEOTIDE SEQUENCE [LARGE SCALE GENOMIC DNA]</scope>
    <source>
        <strain evidence="2 3">DSM 3688</strain>
    </source>
</reference>
<sequence>MKTMEKLFVAVFSLIFSLSMTAANVKALTTSELMDKIKGGWAGQTIGVVFGAPTEFKFTGSYIQDYQPIPWGEGYIKYWWGKKPGLFDDVYNDCTFTDAFAELGIDCTSTQLAQRFASAKYHLAHANQMGRYNIKNGLEPPESGFWMNNPHADDLDFQIEADFIGLMSPGLMPMALDIADRVGHIMNSGDGFYGGAFVAGLYCSAFYLNDIGKIIDNALEPIPKQSTFYQCINDVRKYHAAHPDNWKDCWFYLQEHWNHDIGCPKGVFLNFNIDAKLNSAFVVLAMLYGNGDYTRTLDIAARLGQDSDCNPSTAAGVLGVVLGYSHIPEFWLSPLKEIEGLCFQGTDLSLSKSYRQSYELALQMIKRQGGKIMDNMVEIPLSKAKVLPLEQNFTGMYPVCRDRKDCFMHDEYEFDFDGNGFVIWGNICSLKHINEDYINRVSIRHIGSEVFGLAEPDDDYVAEIEVWIDGNLDQVSLLPMKNTERKVEPAWKYLLQEGHHQVVMKWRNHRKDYVIRINDIVYYSANELTDRFYYNGKKKTRK</sequence>
<protein>
    <recommendedName>
        <fullName evidence="4">ADP-ribosylglycohydrolase</fullName>
    </recommendedName>
</protein>
<dbReference type="Proteomes" id="UP000007820">
    <property type="component" value="Unassembled WGS sequence"/>
</dbReference>
<dbReference type="eggNOG" id="COG1397">
    <property type="taxonomic scope" value="Bacteria"/>
</dbReference>
<feature type="signal peptide" evidence="1">
    <location>
        <begin position="1"/>
        <end position="22"/>
    </location>
</feature>
<dbReference type="Gene3D" id="1.10.4080.10">
    <property type="entry name" value="ADP-ribosylation/Crystallin J1"/>
    <property type="match status" value="1"/>
</dbReference>
<dbReference type="InterPro" id="IPR005502">
    <property type="entry name" value="Ribosyl_crysJ1"/>
</dbReference>
<dbReference type="EMBL" id="AFPW01000035">
    <property type="protein sequence ID" value="EGQ13133.1"/>
    <property type="molecule type" value="Genomic_DNA"/>
</dbReference>
<evidence type="ECO:0000313" key="2">
    <source>
        <dbReference type="EMBL" id="EGQ13133.1"/>
    </source>
</evidence>
<dbReference type="Pfam" id="PF03747">
    <property type="entry name" value="ADP_ribosyl_GH"/>
    <property type="match status" value="1"/>
</dbReference>
<accession>F9D5I1</accession>